<keyword evidence="3" id="KW-1185">Reference proteome</keyword>
<dbReference type="RefSeq" id="WP_156214222.1">
    <property type="nucleotide sequence ID" value="NZ_WOFH01000001.1"/>
</dbReference>
<evidence type="ECO:0008006" key="4">
    <source>
        <dbReference type="Google" id="ProtNLM"/>
    </source>
</evidence>
<dbReference type="Proteomes" id="UP000432015">
    <property type="component" value="Unassembled WGS sequence"/>
</dbReference>
<reference evidence="2 3" key="1">
    <citation type="submission" date="2019-11" db="EMBL/GenBank/DDBJ databases">
        <authorList>
            <person name="Cao P."/>
        </authorList>
    </citation>
    <scope>NUCLEOTIDE SEQUENCE [LARGE SCALE GENOMIC DNA]</scope>
    <source>
        <strain evidence="2 3">NEAU-AAG5</strain>
    </source>
</reference>
<dbReference type="InterPro" id="IPR005152">
    <property type="entry name" value="Lipase_secreted"/>
</dbReference>
<dbReference type="PANTHER" id="PTHR34853:SF1">
    <property type="entry name" value="LIPASE 5"/>
    <property type="match status" value="1"/>
</dbReference>
<comment type="caution">
    <text evidence="2">The sequence shown here is derived from an EMBL/GenBank/DDBJ whole genome shotgun (WGS) entry which is preliminary data.</text>
</comment>
<dbReference type="AlphaFoldDB" id="A0A7K1KTC6"/>
<dbReference type="Gene3D" id="1.10.260.160">
    <property type="match status" value="1"/>
</dbReference>
<dbReference type="Pfam" id="PF03583">
    <property type="entry name" value="LIP"/>
    <property type="match status" value="1"/>
</dbReference>
<evidence type="ECO:0000256" key="1">
    <source>
        <dbReference type="SAM" id="SignalP"/>
    </source>
</evidence>
<dbReference type="SUPFAM" id="SSF53474">
    <property type="entry name" value="alpha/beta-Hydrolases"/>
    <property type="match status" value="1"/>
</dbReference>
<dbReference type="EMBL" id="WOFH01000001">
    <property type="protein sequence ID" value="MUN35257.1"/>
    <property type="molecule type" value="Genomic_DNA"/>
</dbReference>
<feature type="chain" id="PRO_5039543730" description="Secretory lipase" evidence="1">
    <location>
        <begin position="19"/>
        <end position="427"/>
    </location>
</feature>
<dbReference type="GO" id="GO:0004806">
    <property type="term" value="F:triacylglycerol lipase activity"/>
    <property type="evidence" value="ECO:0007669"/>
    <property type="project" value="InterPro"/>
</dbReference>
<dbReference type="InterPro" id="IPR029058">
    <property type="entry name" value="AB_hydrolase_fold"/>
</dbReference>
<name>A0A7K1KTC6_9ACTN</name>
<dbReference type="PIRSF" id="PIRSF029171">
    <property type="entry name" value="Esterase_LipA"/>
    <property type="match status" value="1"/>
</dbReference>
<proteinExistence type="predicted"/>
<feature type="signal peptide" evidence="1">
    <location>
        <begin position="1"/>
        <end position="18"/>
    </location>
</feature>
<evidence type="ECO:0000313" key="2">
    <source>
        <dbReference type="EMBL" id="MUN35257.1"/>
    </source>
</evidence>
<protein>
    <recommendedName>
        <fullName evidence="4">Secretory lipase</fullName>
    </recommendedName>
</protein>
<dbReference type="PANTHER" id="PTHR34853">
    <property type="match status" value="1"/>
</dbReference>
<dbReference type="Gene3D" id="3.40.50.1820">
    <property type="entry name" value="alpha/beta hydrolase"/>
    <property type="match status" value="1"/>
</dbReference>
<organism evidence="2 3">
    <name type="scientific">Actinomadura litoris</name>
    <dbReference type="NCBI Taxonomy" id="2678616"/>
    <lineage>
        <taxon>Bacteria</taxon>
        <taxon>Bacillati</taxon>
        <taxon>Actinomycetota</taxon>
        <taxon>Actinomycetes</taxon>
        <taxon>Streptosporangiales</taxon>
        <taxon>Thermomonosporaceae</taxon>
        <taxon>Actinomadura</taxon>
    </lineage>
</organism>
<dbReference type="GO" id="GO:0016042">
    <property type="term" value="P:lipid catabolic process"/>
    <property type="evidence" value="ECO:0007669"/>
    <property type="project" value="InterPro"/>
</dbReference>
<evidence type="ECO:0000313" key="3">
    <source>
        <dbReference type="Proteomes" id="UP000432015"/>
    </source>
</evidence>
<sequence>MKNSIVRLRSRRAGVALAGGAVVLTTVPAAAFALDDSGSAPARHVSGDAAAPGRGTVVSATRVAHMTGAQTGAYLKDIDDAFASPRPRNGVDAYSVVYRTITPTGRPTTASGIVALPATAPGTAVRAVSFAHGTLASRKDAGATAEDGQGRVAAVYYAAAGYAGVAPDYLGLGLGPGPHPYMHSASEASASLDMLRAARTVAGSHGVRFQPRVAVTGFSQGGVAAMALGRELGRGADPSLRLGPIASVSGPFDLRRAQLPASLSPTTTLAPKASVFYLSYVTVAWKHGFGLYRSPSEVFNAPYDSIVEGLFDGSKNEATEILPKLPDTPEQLLTPAYRKRLARPSGTLLKAIRSSDGTCDWRPDVPVRLFAGSGDEQVAYANTLSCARALRAHGARPQVVDYGPESRHMGSLRRGVPDILRWLRRTR</sequence>
<accession>A0A7K1KTC6</accession>
<gene>
    <name evidence="2" type="ORF">GNZ18_01365</name>
</gene>
<keyword evidence="1" id="KW-0732">Signal</keyword>